<evidence type="ECO:0000313" key="6">
    <source>
        <dbReference type="EMBL" id="CDX50235.1"/>
    </source>
</evidence>
<evidence type="ECO:0000259" key="5">
    <source>
        <dbReference type="Pfam" id="PF13407"/>
    </source>
</evidence>
<evidence type="ECO:0000256" key="1">
    <source>
        <dbReference type="ARBA" id="ARBA00004196"/>
    </source>
</evidence>
<dbReference type="PROSITE" id="PS51318">
    <property type="entry name" value="TAT"/>
    <property type="match status" value="1"/>
</dbReference>
<organism evidence="6 7">
    <name type="scientific">Mesorhizobium plurifarium</name>
    <dbReference type="NCBI Taxonomy" id="69974"/>
    <lineage>
        <taxon>Bacteria</taxon>
        <taxon>Pseudomonadati</taxon>
        <taxon>Pseudomonadota</taxon>
        <taxon>Alphaproteobacteria</taxon>
        <taxon>Hyphomicrobiales</taxon>
        <taxon>Phyllobacteriaceae</taxon>
        <taxon>Mesorhizobium</taxon>
    </lineage>
</organism>
<dbReference type="Gene3D" id="3.40.50.2300">
    <property type="match status" value="2"/>
</dbReference>
<dbReference type="GO" id="GO:0030313">
    <property type="term" value="C:cell envelope"/>
    <property type="evidence" value="ECO:0007669"/>
    <property type="project" value="UniProtKB-SubCell"/>
</dbReference>
<feature type="chain" id="PRO_5005489704" description="Periplasmic binding protein domain-containing protein" evidence="4">
    <location>
        <begin position="32"/>
        <end position="322"/>
    </location>
</feature>
<dbReference type="PANTHER" id="PTHR46847:SF1">
    <property type="entry name" value="D-ALLOSE-BINDING PERIPLASMIC PROTEIN-RELATED"/>
    <property type="match status" value="1"/>
</dbReference>
<evidence type="ECO:0000256" key="4">
    <source>
        <dbReference type="SAM" id="SignalP"/>
    </source>
</evidence>
<dbReference type="GO" id="GO:0030246">
    <property type="term" value="F:carbohydrate binding"/>
    <property type="evidence" value="ECO:0007669"/>
    <property type="project" value="UniProtKB-ARBA"/>
</dbReference>
<keyword evidence="3 4" id="KW-0732">Signal</keyword>
<dbReference type="SUPFAM" id="SSF53822">
    <property type="entry name" value="Periplasmic binding protein-like I"/>
    <property type="match status" value="1"/>
</dbReference>
<evidence type="ECO:0000313" key="7">
    <source>
        <dbReference type="Proteomes" id="UP000182888"/>
    </source>
</evidence>
<evidence type="ECO:0000256" key="2">
    <source>
        <dbReference type="ARBA" id="ARBA00007639"/>
    </source>
</evidence>
<protein>
    <recommendedName>
        <fullName evidence="5">Periplasmic binding protein domain-containing protein</fullName>
    </recommendedName>
</protein>
<name>A0A0K2VP32_MESPL</name>
<reference evidence="7" key="1">
    <citation type="submission" date="2014-08" db="EMBL/GenBank/DDBJ databases">
        <authorList>
            <person name="Edwards T."/>
        </authorList>
    </citation>
    <scope>NUCLEOTIDE SEQUENCE [LARGE SCALE GENOMIC DNA]</scope>
</reference>
<accession>A0A0K2VP32</accession>
<dbReference type="AlphaFoldDB" id="A0A0K2VP32"/>
<dbReference type="PANTHER" id="PTHR46847">
    <property type="entry name" value="D-ALLOSE-BINDING PERIPLASMIC PROTEIN-RELATED"/>
    <property type="match status" value="1"/>
</dbReference>
<sequence>MKRHLSRRTVLRAATAVLAIGFAIDGQSAMAAEHKIGMMIWNTSVPFYSNLIKGAQNTAKDLGASLDLQSGNGDLSTEISVVQQFIAQKVDLILITPSNAKGIVPVVKQANEAGIPVIAVNNRVDTSSGAKIATFVGVDDVTFGKQQGELLAKAIGGKGKVAYILGKLGTSSQIDRKAGLMETLKKYPDIKIVEEQSADWDNAKALAVTQDFLSRYPSGSLDAIIDQGPEGVNGASFAKQSGRTDVKFILGDYPADVRSAIQAGTVFGTVDQDPAPQGVMGVKDAVNLLDGKASEVPSPNHFLDLPIVTKDNVEQFPPAWGG</sequence>
<comment type="subcellular location">
    <subcellularLocation>
        <location evidence="1">Cell envelope</location>
    </subcellularLocation>
</comment>
<dbReference type="Proteomes" id="UP000182888">
    <property type="component" value="Unassembled WGS sequence"/>
</dbReference>
<dbReference type="Pfam" id="PF13407">
    <property type="entry name" value="Peripla_BP_4"/>
    <property type="match status" value="1"/>
</dbReference>
<proteinExistence type="inferred from homology"/>
<dbReference type="InterPro" id="IPR028082">
    <property type="entry name" value="Peripla_BP_I"/>
</dbReference>
<dbReference type="CDD" id="cd01536">
    <property type="entry name" value="PBP1_ABC_sugar_binding-like"/>
    <property type="match status" value="1"/>
</dbReference>
<gene>
    <name evidence="6" type="ORF">MPL1032_110010</name>
</gene>
<dbReference type="InterPro" id="IPR006311">
    <property type="entry name" value="TAT_signal"/>
</dbReference>
<comment type="similarity">
    <text evidence="2">Belongs to the bacterial solute-binding protein 2 family.</text>
</comment>
<evidence type="ECO:0000256" key="3">
    <source>
        <dbReference type="ARBA" id="ARBA00022729"/>
    </source>
</evidence>
<dbReference type="EMBL" id="CCND01000003">
    <property type="protein sequence ID" value="CDX50235.1"/>
    <property type="molecule type" value="Genomic_DNA"/>
</dbReference>
<dbReference type="InterPro" id="IPR025997">
    <property type="entry name" value="SBP_2_dom"/>
</dbReference>
<feature type="domain" description="Periplasmic binding protein" evidence="5">
    <location>
        <begin position="36"/>
        <end position="292"/>
    </location>
</feature>
<feature type="signal peptide" evidence="4">
    <location>
        <begin position="1"/>
        <end position="31"/>
    </location>
</feature>